<dbReference type="FunCoup" id="A2FI91">
    <property type="interactions" value="316"/>
</dbReference>
<dbReference type="VEuPathDB" id="TrichDB:TVAGG3_0723360"/>
<feature type="domain" description="Rhodanese" evidence="1">
    <location>
        <begin position="6"/>
        <end position="91"/>
    </location>
</feature>
<accession>A2FI91</accession>
<dbReference type="Gene3D" id="3.40.250.10">
    <property type="entry name" value="Rhodanese-like domain"/>
    <property type="match status" value="1"/>
</dbReference>
<dbReference type="EMBL" id="DS113809">
    <property type="protein sequence ID" value="EAX95373.1"/>
    <property type="molecule type" value="Genomic_DNA"/>
</dbReference>
<dbReference type="KEGG" id="tva:4753122"/>
<reference evidence="2" key="1">
    <citation type="submission" date="2006-10" db="EMBL/GenBank/DDBJ databases">
        <authorList>
            <person name="Amadeo P."/>
            <person name="Zhao Q."/>
            <person name="Wortman J."/>
            <person name="Fraser-Liggett C."/>
            <person name="Carlton J."/>
        </authorList>
    </citation>
    <scope>NUCLEOTIDE SEQUENCE</scope>
    <source>
        <strain evidence="2">G3</strain>
    </source>
</reference>
<gene>
    <name evidence="2" type="ORF">TVAG_425580</name>
</gene>
<dbReference type="InterPro" id="IPR001763">
    <property type="entry name" value="Rhodanese-like_dom"/>
</dbReference>
<dbReference type="Proteomes" id="UP000001542">
    <property type="component" value="Unassembled WGS sequence"/>
</dbReference>
<dbReference type="SMR" id="A2FI91"/>
<dbReference type="AlphaFoldDB" id="A2FI91"/>
<dbReference type="CDD" id="cd00158">
    <property type="entry name" value="RHOD"/>
    <property type="match status" value="1"/>
</dbReference>
<name>A2FI91_TRIV3</name>
<dbReference type="InterPro" id="IPR050229">
    <property type="entry name" value="GlpE_sulfurtransferase"/>
</dbReference>
<dbReference type="VEuPathDB" id="TrichDB:TVAG_425580"/>
<organism evidence="2 3">
    <name type="scientific">Trichomonas vaginalis (strain ATCC PRA-98 / G3)</name>
    <dbReference type="NCBI Taxonomy" id="412133"/>
    <lineage>
        <taxon>Eukaryota</taxon>
        <taxon>Metamonada</taxon>
        <taxon>Parabasalia</taxon>
        <taxon>Trichomonadida</taxon>
        <taxon>Trichomonadidae</taxon>
        <taxon>Trichomonas</taxon>
    </lineage>
</organism>
<evidence type="ECO:0000259" key="1">
    <source>
        <dbReference type="PROSITE" id="PS50206"/>
    </source>
</evidence>
<dbReference type="InParanoid" id="A2FI91"/>
<protein>
    <submittedName>
        <fullName evidence="2">Phage shock protein E-related protein</fullName>
    </submittedName>
</protein>
<dbReference type="InterPro" id="IPR036873">
    <property type="entry name" value="Rhodanese-like_dom_sf"/>
</dbReference>
<evidence type="ECO:0000313" key="3">
    <source>
        <dbReference type="Proteomes" id="UP000001542"/>
    </source>
</evidence>
<reference evidence="2" key="2">
    <citation type="journal article" date="2007" name="Science">
        <title>Draft genome sequence of the sexually transmitted pathogen Trichomonas vaginalis.</title>
        <authorList>
            <person name="Carlton J.M."/>
            <person name="Hirt R.P."/>
            <person name="Silva J.C."/>
            <person name="Delcher A.L."/>
            <person name="Schatz M."/>
            <person name="Zhao Q."/>
            <person name="Wortman J.R."/>
            <person name="Bidwell S.L."/>
            <person name="Alsmark U.C.M."/>
            <person name="Besteiro S."/>
            <person name="Sicheritz-Ponten T."/>
            <person name="Noel C.J."/>
            <person name="Dacks J.B."/>
            <person name="Foster P.G."/>
            <person name="Simillion C."/>
            <person name="Van de Peer Y."/>
            <person name="Miranda-Saavedra D."/>
            <person name="Barton G.J."/>
            <person name="Westrop G.D."/>
            <person name="Mueller S."/>
            <person name="Dessi D."/>
            <person name="Fiori P.L."/>
            <person name="Ren Q."/>
            <person name="Paulsen I."/>
            <person name="Zhang H."/>
            <person name="Bastida-Corcuera F.D."/>
            <person name="Simoes-Barbosa A."/>
            <person name="Brown M.T."/>
            <person name="Hayes R.D."/>
            <person name="Mukherjee M."/>
            <person name="Okumura C.Y."/>
            <person name="Schneider R."/>
            <person name="Smith A.J."/>
            <person name="Vanacova S."/>
            <person name="Villalvazo M."/>
            <person name="Haas B.J."/>
            <person name="Pertea M."/>
            <person name="Feldblyum T.V."/>
            <person name="Utterback T.R."/>
            <person name="Shu C.L."/>
            <person name="Osoegawa K."/>
            <person name="de Jong P.J."/>
            <person name="Hrdy I."/>
            <person name="Horvathova L."/>
            <person name="Zubacova Z."/>
            <person name="Dolezal P."/>
            <person name="Malik S.B."/>
            <person name="Logsdon J.M. Jr."/>
            <person name="Henze K."/>
            <person name="Gupta A."/>
            <person name="Wang C.C."/>
            <person name="Dunne R.L."/>
            <person name="Upcroft J.A."/>
            <person name="Upcroft P."/>
            <person name="White O."/>
            <person name="Salzberg S.L."/>
            <person name="Tang P."/>
            <person name="Chiu C.-H."/>
            <person name="Lee Y.-S."/>
            <person name="Embley T.M."/>
            <person name="Coombs G.H."/>
            <person name="Mottram J.C."/>
            <person name="Tachezy J."/>
            <person name="Fraser-Liggett C.M."/>
            <person name="Johnson P.J."/>
        </authorList>
    </citation>
    <scope>NUCLEOTIDE SEQUENCE [LARGE SCALE GENOMIC DNA]</scope>
    <source>
        <strain evidence="2">G3</strain>
    </source>
</reference>
<dbReference type="PANTHER" id="PTHR43031:SF1">
    <property type="entry name" value="PYRIDINE NUCLEOTIDE-DISULPHIDE OXIDOREDUCTASE"/>
    <property type="match status" value="1"/>
</dbReference>
<dbReference type="SUPFAM" id="SSF52821">
    <property type="entry name" value="Rhodanese/Cell cycle control phosphatase"/>
    <property type="match status" value="1"/>
</dbReference>
<dbReference type="RefSeq" id="XP_001308303.1">
    <property type="nucleotide sequence ID" value="XM_001308302.1"/>
</dbReference>
<dbReference type="OrthoDB" id="361797at2759"/>
<evidence type="ECO:0000313" key="2">
    <source>
        <dbReference type="EMBL" id="EAX95373.1"/>
    </source>
</evidence>
<keyword evidence="3" id="KW-1185">Reference proteome</keyword>
<sequence>MSFDSYFPGGVILDVRANDEWDAGHIEGAIHIPSYEVESRITDEIPDKKTPINIHCAAGGRAGEAKNTLLAMGYQNVANIGGYEDAQKLSKENH</sequence>
<dbReference type="PROSITE" id="PS50206">
    <property type="entry name" value="RHODANESE_3"/>
    <property type="match status" value="1"/>
</dbReference>
<dbReference type="PANTHER" id="PTHR43031">
    <property type="entry name" value="FAD-DEPENDENT OXIDOREDUCTASE"/>
    <property type="match status" value="1"/>
</dbReference>
<proteinExistence type="predicted"/>
<dbReference type="SMART" id="SM00450">
    <property type="entry name" value="RHOD"/>
    <property type="match status" value="1"/>
</dbReference>
<dbReference type="Pfam" id="PF00581">
    <property type="entry name" value="Rhodanese"/>
    <property type="match status" value="1"/>
</dbReference>